<accession>A0ABS4YRH8</accession>
<protein>
    <submittedName>
        <fullName evidence="1">Uncharacterized protein</fullName>
    </submittedName>
</protein>
<dbReference type="Proteomes" id="UP000698222">
    <property type="component" value="Unassembled WGS sequence"/>
</dbReference>
<gene>
    <name evidence="1" type="ORF">JOF44_004162</name>
</gene>
<proteinExistence type="predicted"/>
<comment type="caution">
    <text evidence="1">The sequence shown here is derived from an EMBL/GenBank/DDBJ whole genome shotgun (WGS) entry which is preliminary data.</text>
</comment>
<dbReference type="RefSeq" id="WP_209896385.1">
    <property type="nucleotide sequence ID" value="NZ_BAAAJV010000015.1"/>
</dbReference>
<sequence length="130" mass="13695">MLFGKIRRRASSSVGAAANPTGERGWLDAAAPILERSRADHLAGTAPTAPYEIPAGHGGYGPRMILADTLLVFAQAAEGAAGTEREQPREAVEAVVSQRLPDDTFSEMPSPDPVSLISRHWVPGHAIEGS</sequence>
<dbReference type="InterPro" id="IPR012341">
    <property type="entry name" value="6hp_glycosidase-like_sf"/>
</dbReference>
<evidence type="ECO:0000313" key="1">
    <source>
        <dbReference type="EMBL" id="MBP2411195.1"/>
    </source>
</evidence>
<dbReference type="EMBL" id="JAGIOC010000002">
    <property type="protein sequence ID" value="MBP2411195.1"/>
    <property type="molecule type" value="Genomic_DNA"/>
</dbReference>
<name>A0ABS4YRH8_9MICO</name>
<dbReference type="Gene3D" id="1.50.10.10">
    <property type="match status" value="1"/>
</dbReference>
<keyword evidence="2" id="KW-1185">Reference proteome</keyword>
<reference evidence="1 2" key="1">
    <citation type="submission" date="2021-03" db="EMBL/GenBank/DDBJ databases">
        <title>Sequencing the genomes of 1000 actinobacteria strains.</title>
        <authorList>
            <person name="Klenk H.-P."/>
        </authorList>
    </citation>
    <scope>NUCLEOTIDE SEQUENCE [LARGE SCALE GENOMIC DNA]</scope>
    <source>
        <strain evidence="1 2">DSM 14564</strain>
    </source>
</reference>
<evidence type="ECO:0000313" key="2">
    <source>
        <dbReference type="Proteomes" id="UP000698222"/>
    </source>
</evidence>
<organism evidence="1 2">
    <name type="scientific">Brachybacterium fresconis</name>
    <dbReference type="NCBI Taxonomy" id="173363"/>
    <lineage>
        <taxon>Bacteria</taxon>
        <taxon>Bacillati</taxon>
        <taxon>Actinomycetota</taxon>
        <taxon>Actinomycetes</taxon>
        <taxon>Micrococcales</taxon>
        <taxon>Dermabacteraceae</taxon>
        <taxon>Brachybacterium</taxon>
    </lineage>
</organism>